<evidence type="ECO:0000256" key="2">
    <source>
        <dbReference type="ARBA" id="ARBA00005403"/>
    </source>
</evidence>
<dbReference type="GO" id="GO:0051781">
    <property type="term" value="P:positive regulation of cell division"/>
    <property type="evidence" value="ECO:0007669"/>
    <property type="project" value="UniProtKB-UniRule"/>
</dbReference>
<dbReference type="GO" id="GO:0045931">
    <property type="term" value="P:positive regulation of mitotic cell cycle"/>
    <property type="evidence" value="ECO:0007669"/>
    <property type="project" value="Ensembl"/>
</dbReference>
<dbReference type="InterPro" id="IPR000762">
    <property type="entry name" value="Midkine_heparin-bd_GF"/>
</dbReference>
<proteinExistence type="inferred from homology"/>
<dbReference type="InterPro" id="IPR020091">
    <property type="entry name" value="PTN/MK_diS_sf"/>
</dbReference>
<accession>A0A4W4F963</accession>
<feature type="domain" description="Pleiotrophin/Midkine N-terminal" evidence="12">
    <location>
        <begin position="26"/>
        <end position="82"/>
    </location>
</feature>
<dbReference type="FunFam" id="2.30.90.10:FF:000001">
    <property type="entry name" value="Pleiotrophin"/>
    <property type="match status" value="1"/>
</dbReference>
<reference evidence="14" key="2">
    <citation type="journal article" date="2017" name="Sci. Adv.">
        <title>A tail of two voltages: Proteomic comparison of the three electric organs of the electric eel.</title>
        <authorList>
            <person name="Traeger L.L."/>
            <person name="Sabat G."/>
            <person name="Barrett-Wilt G.A."/>
            <person name="Wells G.B."/>
            <person name="Sussman M.R."/>
        </authorList>
    </citation>
    <scope>NUCLEOTIDE SEQUENCE [LARGE SCALE GENOMIC DNA]</scope>
</reference>
<dbReference type="GO" id="GO:0061026">
    <property type="term" value="P:cardiac muscle tissue regeneration"/>
    <property type="evidence" value="ECO:0007669"/>
    <property type="project" value="Ensembl"/>
</dbReference>
<dbReference type="SMART" id="SM00193">
    <property type="entry name" value="PTN"/>
    <property type="match status" value="1"/>
</dbReference>
<dbReference type="SUPFAM" id="SSF57288">
    <property type="entry name" value="Midkine"/>
    <property type="match status" value="2"/>
</dbReference>
<feature type="domain" description="Pleiotrophin/Midkine C-terminal" evidence="11">
    <location>
        <begin position="83"/>
        <end position="136"/>
    </location>
</feature>
<name>A0A4W4F963_ELEEL</name>
<dbReference type="GO" id="GO:0008201">
    <property type="term" value="F:heparin binding"/>
    <property type="evidence" value="ECO:0007669"/>
    <property type="project" value="UniProtKB-UniRule"/>
</dbReference>
<dbReference type="Gene3D" id="2.30.90.10">
    <property type="entry name" value="Heparin-binding Growth Factor, Midkine, Chain A- C-terminal Domain"/>
    <property type="match status" value="1"/>
</dbReference>
<evidence type="ECO:0000259" key="11">
    <source>
        <dbReference type="Pfam" id="PF01091"/>
    </source>
</evidence>
<dbReference type="FunFam" id="2.20.60.10:FF:000002">
    <property type="entry name" value="Midkine a"/>
    <property type="match status" value="1"/>
</dbReference>
<dbReference type="GO" id="GO:0005576">
    <property type="term" value="C:extracellular region"/>
    <property type="evidence" value="ECO:0007669"/>
    <property type="project" value="UniProtKB-SubCell"/>
</dbReference>
<sequence>MRGLCSTLFLLLVALMIVTTEAGKHKKEKGKRAKGKSDCTEWSYGNCMPNKGNCGPGLREGTCDDQTRKQKCKVPCNWKKQFGVDCKYKFDSWGECDATTHTKIRTGILLKVFHQAECQKTITVSKPCSTKSKSKDLASCLILDTSRTLPCVINLGTA</sequence>
<dbReference type="InterPro" id="IPR037122">
    <property type="entry name" value="PTN/MK_N_dom_sf"/>
</dbReference>
<gene>
    <name evidence="13" type="primary">mdka</name>
</gene>
<keyword evidence="3" id="KW-0217">Developmental protein</keyword>
<organism evidence="13 14">
    <name type="scientific">Electrophorus electricus</name>
    <name type="common">Electric eel</name>
    <name type="synonym">Gymnotus electricus</name>
    <dbReference type="NCBI Taxonomy" id="8005"/>
    <lineage>
        <taxon>Eukaryota</taxon>
        <taxon>Metazoa</taxon>
        <taxon>Chordata</taxon>
        <taxon>Craniata</taxon>
        <taxon>Vertebrata</taxon>
        <taxon>Euteleostomi</taxon>
        <taxon>Actinopterygii</taxon>
        <taxon>Neopterygii</taxon>
        <taxon>Teleostei</taxon>
        <taxon>Ostariophysi</taxon>
        <taxon>Gymnotiformes</taxon>
        <taxon>Gymnotoidei</taxon>
        <taxon>Gymnotidae</taxon>
        <taxon>Electrophorus</taxon>
    </lineage>
</organism>
<comment type="subcellular location">
    <subcellularLocation>
        <location evidence="1 10">Secreted</location>
    </subcellularLocation>
</comment>
<evidence type="ECO:0000256" key="5">
    <source>
        <dbReference type="ARBA" id="ARBA00022674"/>
    </source>
</evidence>
<evidence type="ECO:0000256" key="10">
    <source>
        <dbReference type="RuleBase" id="RU369117"/>
    </source>
</evidence>
<keyword evidence="4 10" id="KW-0964">Secreted</keyword>
<reference evidence="13" key="5">
    <citation type="submission" date="2025-09" db="UniProtKB">
        <authorList>
            <consortium name="Ensembl"/>
        </authorList>
    </citation>
    <scope>IDENTIFICATION</scope>
</reference>
<dbReference type="OMA" id="GNECAEW"/>
<keyword evidence="8 10" id="KW-1015">Disulfide bond</keyword>
<reference evidence="13" key="4">
    <citation type="submission" date="2025-08" db="UniProtKB">
        <authorList>
            <consortium name="Ensembl"/>
        </authorList>
    </citation>
    <scope>IDENTIFICATION</scope>
</reference>
<comment type="function">
    <text evidence="10">Secreted protein that functions as cytokine and growth factor and mediates its signal through cell-surface proteoglycan and non-proteoglycan receptors. Regulates many processes like inflammatory response, cell proliferation, cell adhesion, cell growth, cell survival, tissue regeneration, cell differentiation and cell migration.</text>
</comment>
<keyword evidence="9 10" id="KW-0497">Mitogen</keyword>
<dbReference type="InterPro" id="IPR020089">
    <property type="entry name" value="PTN/MK_N_dom"/>
</dbReference>
<dbReference type="PANTHER" id="PTHR13850">
    <property type="entry name" value="PLEIOTROPHIN FAMILY MEMBER"/>
    <property type="match status" value="1"/>
</dbReference>
<evidence type="ECO:0000256" key="6">
    <source>
        <dbReference type="ARBA" id="ARBA00022729"/>
    </source>
</evidence>
<dbReference type="Proteomes" id="UP000314983">
    <property type="component" value="Chromosome 21"/>
</dbReference>
<evidence type="ECO:0000313" key="14">
    <source>
        <dbReference type="Proteomes" id="UP000314983"/>
    </source>
</evidence>
<evidence type="ECO:0000256" key="9">
    <source>
        <dbReference type="ARBA" id="ARBA00023246"/>
    </source>
</evidence>
<keyword evidence="14" id="KW-1185">Reference proteome</keyword>
<evidence type="ECO:0000256" key="7">
    <source>
        <dbReference type="ARBA" id="ARBA00023030"/>
    </source>
</evidence>
<dbReference type="InterPro" id="IPR038130">
    <property type="entry name" value="PTN/MK_C_dom_sf"/>
</dbReference>
<dbReference type="GO" id="GO:0070654">
    <property type="term" value="P:sensory epithelium regeneration"/>
    <property type="evidence" value="ECO:0007669"/>
    <property type="project" value="Ensembl"/>
</dbReference>
<keyword evidence="5 10" id="KW-0358">Heparin-binding</keyword>
<dbReference type="GO" id="GO:0001841">
    <property type="term" value="P:neural tube formation"/>
    <property type="evidence" value="ECO:0007669"/>
    <property type="project" value="Ensembl"/>
</dbReference>
<reference evidence="13" key="3">
    <citation type="submission" date="2020-05" db="EMBL/GenBank/DDBJ databases">
        <title>Electrophorus electricus (electric eel) genome, fEleEle1, primary haplotype.</title>
        <authorList>
            <person name="Myers G."/>
            <person name="Meyer A."/>
            <person name="Fedrigo O."/>
            <person name="Formenti G."/>
            <person name="Rhie A."/>
            <person name="Tracey A."/>
            <person name="Sims Y."/>
            <person name="Jarvis E.D."/>
        </authorList>
    </citation>
    <scope>NUCLEOTIDE SEQUENCE [LARGE SCALE GENOMIC DNA]</scope>
</reference>
<dbReference type="Ensembl" id="ENSEEET00000020725.2">
    <property type="protein sequence ID" value="ENSEEEP00000020498.2"/>
    <property type="gene ID" value="ENSEEEG00000010009.2"/>
</dbReference>
<dbReference type="Pfam" id="PF05196">
    <property type="entry name" value="PTN_MK_N"/>
    <property type="match status" value="1"/>
</dbReference>
<dbReference type="PANTHER" id="PTHR13850:SF2">
    <property type="entry name" value="MIDKINE"/>
    <property type="match status" value="1"/>
</dbReference>
<reference evidence="14" key="1">
    <citation type="journal article" date="2014" name="Science">
        <title>Nonhuman genetics. Genomic basis for the convergent evolution of electric organs.</title>
        <authorList>
            <person name="Gallant J.R."/>
            <person name="Traeger L.L."/>
            <person name="Volkening J.D."/>
            <person name="Moffett H."/>
            <person name="Chen P.H."/>
            <person name="Novina C.D."/>
            <person name="Phillips G.N.Jr."/>
            <person name="Anand R."/>
            <person name="Wells G.B."/>
            <person name="Pinch M."/>
            <person name="Guth R."/>
            <person name="Unguez G.A."/>
            <person name="Albert J.S."/>
            <person name="Zakon H.H."/>
            <person name="Samanta M.P."/>
            <person name="Sussman M.R."/>
        </authorList>
    </citation>
    <scope>NUCLEOTIDE SEQUENCE [LARGE SCALE GENOMIC DNA]</scope>
</reference>
<evidence type="ECO:0000256" key="4">
    <source>
        <dbReference type="ARBA" id="ARBA00022525"/>
    </source>
</evidence>
<evidence type="ECO:0000256" key="1">
    <source>
        <dbReference type="ARBA" id="ARBA00004613"/>
    </source>
</evidence>
<evidence type="ECO:0000313" key="13">
    <source>
        <dbReference type="Ensembl" id="ENSEEEP00000020498.2"/>
    </source>
</evidence>
<dbReference type="GO" id="GO:0008083">
    <property type="term" value="F:growth factor activity"/>
    <property type="evidence" value="ECO:0007669"/>
    <property type="project" value="UniProtKB-UniRule"/>
</dbReference>
<evidence type="ECO:0000259" key="12">
    <source>
        <dbReference type="Pfam" id="PF05196"/>
    </source>
</evidence>
<dbReference type="Gene3D" id="2.20.60.10">
    <property type="entry name" value="Pleiotrophin/Midkine, N-terminal domain"/>
    <property type="match status" value="1"/>
</dbReference>
<dbReference type="AlphaFoldDB" id="A0A4W4F963"/>
<keyword evidence="7 10" id="KW-0339">Growth factor</keyword>
<feature type="signal peptide" evidence="10">
    <location>
        <begin position="1"/>
        <end position="22"/>
    </location>
</feature>
<evidence type="ECO:0000256" key="8">
    <source>
        <dbReference type="ARBA" id="ARBA00023157"/>
    </source>
</evidence>
<dbReference type="STRING" id="8005.ENSEEEP00000020498"/>
<dbReference type="Pfam" id="PF01091">
    <property type="entry name" value="PTN_MK_C"/>
    <property type="match status" value="1"/>
</dbReference>
<feature type="chain" id="PRO_5044044590" description="Midkine" evidence="10">
    <location>
        <begin position="23"/>
        <end position="158"/>
    </location>
</feature>
<dbReference type="GO" id="GO:0005794">
    <property type="term" value="C:Golgi apparatus"/>
    <property type="evidence" value="ECO:0007669"/>
    <property type="project" value="Ensembl"/>
</dbReference>
<evidence type="ECO:0000256" key="3">
    <source>
        <dbReference type="ARBA" id="ARBA00022473"/>
    </source>
</evidence>
<dbReference type="InterPro" id="IPR020090">
    <property type="entry name" value="PTN/MK_C_dom"/>
</dbReference>
<dbReference type="PRINTS" id="PR00269">
    <property type="entry name" value="PTNMIDKINE"/>
</dbReference>
<keyword evidence="6 10" id="KW-0732">Signal</keyword>
<protein>
    <recommendedName>
        <fullName evidence="10">Midkine</fullName>
        <shortName evidence="10">MK</shortName>
    </recommendedName>
</protein>
<comment type="similarity">
    <text evidence="2 10">Belongs to the pleiotrophin family.</text>
</comment>
<dbReference type="GeneTree" id="ENSGT00390000007640"/>